<protein>
    <submittedName>
        <fullName evidence="1">Uncharacterized protein</fullName>
    </submittedName>
</protein>
<keyword evidence="2" id="KW-1185">Reference proteome</keyword>
<reference evidence="1 2" key="1">
    <citation type="submission" date="2016-11" db="EMBL/GenBank/DDBJ databases">
        <authorList>
            <person name="Jaros S."/>
            <person name="Januszkiewicz K."/>
            <person name="Wedrychowicz H."/>
        </authorList>
    </citation>
    <scope>NUCLEOTIDE SEQUENCE [LARGE SCALE GENOMIC DNA]</scope>
    <source>
        <strain evidence="1 2">DSM 29431</strain>
    </source>
</reference>
<evidence type="ECO:0000313" key="2">
    <source>
        <dbReference type="Proteomes" id="UP000184221"/>
    </source>
</evidence>
<proteinExistence type="predicted"/>
<dbReference type="Proteomes" id="UP000184221">
    <property type="component" value="Unassembled WGS sequence"/>
</dbReference>
<dbReference type="STRING" id="996342.SAMN05443551_0118"/>
<dbReference type="AlphaFoldDB" id="A0A1M5Y671"/>
<organism evidence="1 2">
    <name type="scientific">Marivita hallyeonensis</name>
    <dbReference type="NCBI Taxonomy" id="996342"/>
    <lineage>
        <taxon>Bacteria</taxon>
        <taxon>Pseudomonadati</taxon>
        <taxon>Pseudomonadota</taxon>
        <taxon>Alphaproteobacteria</taxon>
        <taxon>Rhodobacterales</taxon>
        <taxon>Roseobacteraceae</taxon>
        <taxon>Marivita</taxon>
    </lineage>
</organism>
<accession>A0A1M5Y671</accession>
<evidence type="ECO:0000313" key="1">
    <source>
        <dbReference type="EMBL" id="SHI07581.1"/>
    </source>
</evidence>
<gene>
    <name evidence="1" type="ORF">SAMN05443551_0118</name>
</gene>
<name>A0A1M5Y671_9RHOB</name>
<dbReference type="EMBL" id="FQXC01000012">
    <property type="protein sequence ID" value="SHI07581.1"/>
    <property type="molecule type" value="Genomic_DNA"/>
</dbReference>
<sequence length="329" mass="34247">MQIHVPDPGHHALSLRGRLLGDSLRTHLQRRGDTVLPPVPRQTGTRAVQDTLTLAALPPRPHAPPTASLGLGLPGALQHGPVTLLLTQSLSAELETFGGPDAWSAAGTLPLVLQGYTRAILTDRADVAASVGFAPWIPLALADRFPVEVPVPTVAPDTPPRLLIFDHGAPAGQAEVLRRSLHTRDLPLRVVTQDNDPTATSPGLVADLHLHLGYGPGRAVAGLSPVDSLLSGAYTLILPAAGLGAGKTLRTLCTGRSYGDLAPNLSELEARAAAMLDRLQAIRSAGERQNPEIARFAAANAAARAADYARFDAVLDAVPAPGLPAQDAA</sequence>